<dbReference type="EMBL" id="PVLV01000107">
    <property type="protein sequence ID" value="PRH79665.1"/>
    <property type="molecule type" value="Genomic_DNA"/>
</dbReference>
<evidence type="ECO:0000256" key="1">
    <source>
        <dbReference type="SAM" id="MobiDB-lite"/>
    </source>
</evidence>
<dbReference type="Proteomes" id="UP000239322">
    <property type="component" value="Unassembled WGS sequence"/>
</dbReference>
<dbReference type="AlphaFoldDB" id="A0A2S9PZ13"/>
<proteinExistence type="predicted"/>
<evidence type="ECO:0000313" key="2">
    <source>
        <dbReference type="EMBL" id="PRH79665.1"/>
    </source>
</evidence>
<accession>A0A2S9PZ13</accession>
<gene>
    <name evidence="2" type="ORF">C6N75_08480</name>
</gene>
<name>A0A2S9PZ13_9ACTN</name>
<reference evidence="2 3" key="1">
    <citation type="submission" date="2018-03" db="EMBL/GenBank/DDBJ databases">
        <title>Novel Streptomyces sp. from soil.</title>
        <authorList>
            <person name="Tan G.Y.A."/>
            <person name="Lee Z.Y."/>
        </authorList>
    </citation>
    <scope>NUCLEOTIDE SEQUENCE [LARGE SCALE GENOMIC DNA]</scope>
    <source>
        <strain evidence="2 3">ST5x</strain>
    </source>
</reference>
<feature type="region of interest" description="Disordered" evidence="1">
    <location>
        <begin position="91"/>
        <end position="149"/>
    </location>
</feature>
<feature type="compositionally biased region" description="Basic and acidic residues" evidence="1">
    <location>
        <begin position="91"/>
        <end position="106"/>
    </location>
</feature>
<feature type="compositionally biased region" description="Pro residues" evidence="1">
    <location>
        <begin position="114"/>
        <end position="126"/>
    </location>
</feature>
<sequence>MADIAASAAATARYLADLQLTVRDMERHLAVLTDQTTVHVRGTHLQGDRFYHARLRARPVEKALEKALRDARSLIADLERAAYQRRDFDTGCDTTVKDRKQKELEKTRKKSPHAIPPRPNIPPQVPQQPNTGYAAPVAGIHDLRGRESA</sequence>
<evidence type="ECO:0000313" key="3">
    <source>
        <dbReference type="Proteomes" id="UP000239322"/>
    </source>
</evidence>
<keyword evidence="3" id="KW-1185">Reference proteome</keyword>
<dbReference type="OrthoDB" id="4316294at2"/>
<organism evidence="2 3">
    <name type="scientific">Streptomyces solincola</name>
    <dbReference type="NCBI Taxonomy" id="2100817"/>
    <lineage>
        <taxon>Bacteria</taxon>
        <taxon>Bacillati</taxon>
        <taxon>Actinomycetota</taxon>
        <taxon>Actinomycetes</taxon>
        <taxon>Kitasatosporales</taxon>
        <taxon>Streptomycetaceae</taxon>
        <taxon>Streptomyces</taxon>
    </lineage>
</organism>
<comment type="caution">
    <text evidence="2">The sequence shown here is derived from an EMBL/GenBank/DDBJ whole genome shotgun (WGS) entry which is preliminary data.</text>
</comment>
<protein>
    <submittedName>
        <fullName evidence="2">Uncharacterized protein</fullName>
    </submittedName>
</protein>